<dbReference type="EMBL" id="JBDIME010000010">
    <property type="protein sequence ID" value="MEN2790584.1"/>
    <property type="molecule type" value="Genomic_DNA"/>
</dbReference>
<dbReference type="SMART" id="SM00558">
    <property type="entry name" value="JmjC"/>
    <property type="match status" value="1"/>
</dbReference>
<feature type="domain" description="JmjC" evidence="1">
    <location>
        <begin position="115"/>
        <end position="286"/>
    </location>
</feature>
<name>A0ABU9Y473_9SPHN</name>
<comment type="caution">
    <text evidence="2">The sequence shown here is derived from an EMBL/GenBank/DDBJ whole genome shotgun (WGS) entry which is preliminary data.</text>
</comment>
<proteinExistence type="predicted"/>
<dbReference type="PROSITE" id="PS51184">
    <property type="entry name" value="JMJC"/>
    <property type="match status" value="1"/>
</dbReference>
<gene>
    <name evidence="2" type="ORF">ABC974_13170</name>
</gene>
<sequence>MLAGLAPEAAAAPALLLPLCRVCVHIGGMEVEEIAADAAPDLRVCTEPMVLRGLATDWPAVQADDPATYLARFDHGSAIGIAIAPPAEKGRLAYTPGLTELNFTRETGSLASLFERLRAVRDDPQPPAIAAQAVIVDEALPGFSAENRLGLVPADVAPRIWIGNRVRVATHHDMSSNIAVVMAGRRRFTLFPPEQVANLYIGPFEFTPAGTPVSLLDPDEPDLDRFPRAAEALANARVVTLAPGDALFIPHMWWHHVHSLDPLSILVNYWWNEAPPPQPGLAPIDAMIHALLTFSGLPENQRAAWRAMFDEVVFGPPVDHIPAGRRGIRGDLSEASKERLRRQIAQMMAR</sequence>
<dbReference type="Proteomes" id="UP001419910">
    <property type="component" value="Unassembled WGS sequence"/>
</dbReference>
<dbReference type="InterPro" id="IPR014710">
    <property type="entry name" value="RmlC-like_jellyroll"/>
</dbReference>
<dbReference type="RefSeq" id="WP_345840449.1">
    <property type="nucleotide sequence ID" value="NZ_JBDIME010000010.1"/>
</dbReference>
<dbReference type="SUPFAM" id="SSF51197">
    <property type="entry name" value="Clavaminate synthase-like"/>
    <property type="match status" value="1"/>
</dbReference>
<dbReference type="InterPro" id="IPR041667">
    <property type="entry name" value="Cupin_8"/>
</dbReference>
<dbReference type="PANTHER" id="PTHR12461">
    <property type="entry name" value="HYPOXIA-INDUCIBLE FACTOR 1 ALPHA INHIBITOR-RELATED"/>
    <property type="match status" value="1"/>
</dbReference>
<protein>
    <submittedName>
        <fullName evidence="2">Cupin-like domain-containing protein</fullName>
    </submittedName>
</protein>
<reference evidence="2 3" key="1">
    <citation type="submission" date="2024-05" db="EMBL/GenBank/DDBJ databases">
        <authorList>
            <person name="Liu Q."/>
            <person name="Xin Y.-H."/>
        </authorList>
    </citation>
    <scope>NUCLEOTIDE SEQUENCE [LARGE SCALE GENOMIC DNA]</scope>
    <source>
        <strain evidence="2 3">CGMCC 1.10181</strain>
    </source>
</reference>
<evidence type="ECO:0000313" key="3">
    <source>
        <dbReference type="Proteomes" id="UP001419910"/>
    </source>
</evidence>
<evidence type="ECO:0000259" key="1">
    <source>
        <dbReference type="PROSITE" id="PS51184"/>
    </source>
</evidence>
<dbReference type="Gene3D" id="2.60.120.10">
    <property type="entry name" value="Jelly Rolls"/>
    <property type="match status" value="1"/>
</dbReference>
<evidence type="ECO:0000313" key="2">
    <source>
        <dbReference type="EMBL" id="MEN2790584.1"/>
    </source>
</evidence>
<keyword evidence="3" id="KW-1185">Reference proteome</keyword>
<accession>A0ABU9Y473</accession>
<dbReference type="InterPro" id="IPR003347">
    <property type="entry name" value="JmjC_dom"/>
</dbReference>
<dbReference type="PANTHER" id="PTHR12461:SF105">
    <property type="entry name" value="HYPOXIA-INDUCIBLE FACTOR 1-ALPHA INHIBITOR"/>
    <property type="match status" value="1"/>
</dbReference>
<dbReference type="Pfam" id="PF13621">
    <property type="entry name" value="Cupin_8"/>
    <property type="match status" value="1"/>
</dbReference>
<organism evidence="2 3">
    <name type="scientific">Sphingomonas oligophenolica</name>
    <dbReference type="NCBI Taxonomy" id="301154"/>
    <lineage>
        <taxon>Bacteria</taxon>
        <taxon>Pseudomonadati</taxon>
        <taxon>Pseudomonadota</taxon>
        <taxon>Alphaproteobacteria</taxon>
        <taxon>Sphingomonadales</taxon>
        <taxon>Sphingomonadaceae</taxon>
        <taxon>Sphingomonas</taxon>
    </lineage>
</organism>